<dbReference type="InterPro" id="IPR036390">
    <property type="entry name" value="WH_DNA-bd_sf"/>
</dbReference>
<dbReference type="RefSeq" id="WP_123558029.1">
    <property type="nucleotide sequence ID" value="NZ_RJVJ01000001.1"/>
</dbReference>
<keyword evidence="3" id="KW-0808">Transferase</keyword>
<dbReference type="SUPFAM" id="SSF46785">
    <property type="entry name" value="Winged helix' DNA-binding domain"/>
    <property type="match status" value="1"/>
</dbReference>
<dbReference type="InterPro" id="IPR000600">
    <property type="entry name" value="ROK"/>
</dbReference>
<organism evidence="3 4">
    <name type="scientific">Kitasatospora cineracea</name>
    <dbReference type="NCBI Taxonomy" id="88074"/>
    <lineage>
        <taxon>Bacteria</taxon>
        <taxon>Bacillati</taxon>
        <taxon>Actinomycetota</taxon>
        <taxon>Actinomycetes</taxon>
        <taxon>Kitasatosporales</taxon>
        <taxon>Streptomycetaceae</taxon>
        <taxon>Kitasatospora</taxon>
    </lineage>
</organism>
<sequence length="431" mass="44550">MAADGQQAADGDLAARRGPASQQDMRRQNLALVMRTVAAAHPLSRADVAGRTGLTRTAVSSLVDELIGGGLLLEGELERSGRVGRPGRALVLNGNGPAGLGLEIGVEHLSACVLDLRGEVRVELHRPAPNAGRPAEQTIAELAELAGLAEREAVELGLRVVGRVLAVPGSVPLEDPTSRVEHAPNLGWHQVDVTELWPGPGTAPTVGNEANLGALAELWQGTGSGTFVHVSAGEGIGGALVLDGRLFPGVRGFAGELGHLTVRPDGRTCSCGARGCLEPYAGLAAVLRSAGFTDELDELSEPAEPDGGSSLTSRQDCDPIAELARRAEEGDPDTRRALQHAGTALGTALAAAVNLVDPDSLVLGGGYADLAQWLLPAMRTELAALIRVRPWPEEALRASPLGRRGPVLGAALVTVRGLHTDPAGLWLPEAA</sequence>
<proteinExistence type="inferred from homology"/>
<evidence type="ECO:0000313" key="4">
    <source>
        <dbReference type="Proteomes" id="UP000267408"/>
    </source>
</evidence>
<dbReference type="PANTHER" id="PTHR18964:SF149">
    <property type="entry name" value="BIFUNCTIONAL UDP-N-ACETYLGLUCOSAMINE 2-EPIMERASE_N-ACETYLMANNOSAMINE KINASE"/>
    <property type="match status" value="1"/>
</dbReference>
<comment type="similarity">
    <text evidence="1">Belongs to the ROK (NagC/XylR) family.</text>
</comment>
<keyword evidence="3" id="KW-0418">Kinase</keyword>
<reference evidence="3 4" key="1">
    <citation type="submission" date="2018-11" db="EMBL/GenBank/DDBJ databases">
        <title>Sequencing the genomes of 1000 actinobacteria strains.</title>
        <authorList>
            <person name="Klenk H.-P."/>
        </authorList>
    </citation>
    <scope>NUCLEOTIDE SEQUENCE [LARGE SCALE GENOMIC DNA]</scope>
    <source>
        <strain evidence="3 4">DSM 44780</strain>
    </source>
</reference>
<dbReference type="Pfam" id="PF00480">
    <property type="entry name" value="ROK"/>
    <property type="match status" value="1"/>
</dbReference>
<dbReference type="GO" id="GO:0016301">
    <property type="term" value="F:kinase activity"/>
    <property type="evidence" value="ECO:0007669"/>
    <property type="project" value="UniProtKB-KW"/>
</dbReference>
<dbReference type="Proteomes" id="UP000267408">
    <property type="component" value="Unassembled WGS sequence"/>
</dbReference>
<name>A0A8G1UKS9_9ACTN</name>
<evidence type="ECO:0000256" key="1">
    <source>
        <dbReference type="ARBA" id="ARBA00006479"/>
    </source>
</evidence>
<feature type="region of interest" description="Disordered" evidence="2">
    <location>
        <begin position="1"/>
        <end position="24"/>
    </location>
</feature>
<dbReference type="AlphaFoldDB" id="A0A8G1UKS9"/>
<feature type="compositionally biased region" description="Low complexity" evidence="2">
    <location>
        <begin position="1"/>
        <end position="20"/>
    </location>
</feature>
<evidence type="ECO:0000256" key="2">
    <source>
        <dbReference type="SAM" id="MobiDB-lite"/>
    </source>
</evidence>
<dbReference type="Gene3D" id="3.30.420.40">
    <property type="match status" value="2"/>
</dbReference>
<evidence type="ECO:0000313" key="3">
    <source>
        <dbReference type="EMBL" id="ROR45851.1"/>
    </source>
</evidence>
<dbReference type="OrthoDB" id="3189808at2"/>
<gene>
    <name evidence="3" type="ORF">EDD39_4101</name>
</gene>
<dbReference type="EMBL" id="RJVJ01000001">
    <property type="protein sequence ID" value="ROR45851.1"/>
    <property type="molecule type" value="Genomic_DNA"/>
</dbReference>
<comment type="caution">
    <text evidence="3">The sequence shown here is derived from an EMBL/GenBank/DDBJ whole genome shotgun (WGS) entry which is preliminary data.</text>
</comment>
<dbReference type="SUPFAM" id="SSF53067">
    <property type="entry name" value="Actin-like ATPase domain"/>
    <property type="match status" value="1"/>
</dbReference>
<dbReference type="InterPro" id="IPR036388">
    <property type="entry name" value="WH-like_DNA-bd_sf"/>
</dbReference>
<dbReference type="Gene3D" id="1.10.10.10">
    <property type="entry name" value="Winged helix-like DNA-binding domain superfamily/Winged helix DNA-binding domain"/>
    <property type="match status" value="1"/>
</dbReference>
<accession>A0A8G1UKS9</accession>
<dbReference type="PANTHER" id="PTHR18964">
    <property type="entry name" value="ROK (REPRESSOR, ORF, KINASE) FAMILY"/>
    <property type="match status" value="1"/>
</dbReference>
<protein>
    <submittedName>
        <fullName evidence="3">Putative NBD/HSP70 family sugar kinase</fullName>
    </submittedName>
</protein>
<dbReference type="InterPro" id="IPR043129">
    <property type="entry name" value="ATPase_NBD"/>
</dbReference>